<dbReference type="GO" id="GO:0008270">
    <property type="term" value="F:zinc ion binding"/>
    <property type="evidence" value="ECO:0007669"/>
    <property type="project" value="UniProtKB-KW"/>
</dbReference>
<dbReference type="Gene3D" id="1.10.10.1070">
    <property type="entry name" value="Zinc finger, BED domain-containing"/>
    <property type="match status" value="1"/>
</dbReference>
<proteinExistence type="predicted"/>
<keyword evidence="7" id="KW-0804">Transcription</keyword>
<comment type="subcellular location">
    <subcellularLocation>
        <location evidence="1">Nucleus</location>
    </subcellularLocation>
</comment>
<evidence type="ECO:0000256" key="9">
    <source>
        <dbReference type="PROSITE-ProRule" id="PRU00027"/>
    </source>
</evidence>
<evidence type="ECO:0000256" key="4">
    <source>
        <dbReference type="ARBA" id="ARBA00022833"/>
    </source>
</evidence>
<dbReference type="InterPro" id="IPR052035">
    <property type="entry name" value="ZnF_BED_domain_contain"/>
</dbReference>
<comment type="caution">
    <text evidence="11">The sequence shown here is derived from an EMBL/GenBank/DDBJ whole genome shotgun (WGS) entry which is preliminary data.</text>
</comment>
<keyword evidence="12" id="KW-1185">Reference proteome</keyword>
<evidence type="ECO:0000256" key="2">
    <source>
        <dbReference type="ARBA" id="ARBA00022723"/>
    </source>
</evidence>
<keyword evidence="4" id="KW-0862">Zinc</keyword>
<evidence type="ECO:0000256" key="5">
    <source>
        <dbReference type="ARBA" id="ARBA00023015"/>
    </source>
</evidence>
<dbReference type="PANTHER" id="PTHR46481">
    <property type="entry name" value="ZINC FINGER BED DOMAIN-CONTAINING PROTEIN 4"/>
    <property type="match status" value="1"/>
</dbReference>
<dbReference type="PANTHER" id="PTHR46481:SF10">
    <property type="entry name" value="ZINC FINGER BED DOMAIN-CONTAINING PROTEIN 39"/>
    <property type="match status" value="1"/>
</dbReference>
<dbReference type="AlphaFoldDB" id="A0AAU9USI8"/>
<keyword evidence="5" id="KW-0805">Transcription regulation</keyword>
<name>A0AAU9USI8_EUPED</name>
<accession>A0AAU9USI8</accession>
<dbReference type="GO" id="GO:0009791">
    <property type="term" value="P:post-embryonic development"/>
    <property type="evidence" value="ECO:0007669"/>
    <property type="project" value="UniProtKB-ARBA"/>
</dbReference>
<dbReference type="InterPro" id="IPR003656">
    <property type="entry name" value="Znf_BED"/>
</dbReference>
<dbReference type="GO" id="GO:0046983">
    <property type="term" value="F:protein dimerization activity"/>
    <property type="evidence" value="ECO:0007669"/>
    <property type="project" value="InterPro"/>
</dbReference>
<dbReference type="SMART" id="SM00614">
    <property type="entry name" value="ZnF_BED"/>
    <property type="match status" value="1"/>
</dbReference>
<evidence type="ECO:0000256" key="3">
    <source>
        <dbReference type="ARBA" id="ARBA00022771"/>
    </source>
</evidence>
<dbReference type="SUPFAM" id="SSF53098">
    <property type="entry name" value="Ribonuclease H-like"/>
    <property type="match status" value="1"/>
</dbReference>
<dbReference type="Pfam" id="PF05699">
    <property type="entry name" value="Dimer_Tnp_hAT"/>
    <property type="match status" value="1"/>
</dbReference>
<evidence type="ECO:0000256" key="7">
    <source>
        <dbReference type="ARBA" id="ARBA00023163"/>
    </source>
</evidence>
<dbReference type="GO" id="GO:0003677">
    <property type="term" value="F:DNA binding"/>
    <property type="evidence" value="ECO:0007669"/>
    <property type="project" value="UniProtKB-KW"/>
</dbReference>
<keyword evidence="6" id="KW-0238">DNA-binding</keyword>
<gene>
    <name evidence="11" type="ORF">EEDITHA_LOCUS16318</name>
</gene>
<sequence>MSKLSKKKSHIWKHFSVINKDKAKCEYCFKIISYSGGGTSNLNRHMKKLHRTVSIEQPLLRSQTQLLPLQSNSTEAGPSTIPLISEDIMVAPAVTQRPVQLNVQHFAKTTSPLPVKKKKQLDEQIVKFIVKGFHPFSIVEETEFKNMYQMILPTYVLPSRKIISTRLIPKLYQATKEKVLQLTAEADAICLTTEGWTSSSNDNYIALTAHFINQDTTLKSVLLGCTHFDEWHTSENLSAYLLKEVAEWGISNKIAGIITDNSANIVVAVHLTTWQHFPCFAHTVNHVVQHSLDAIKVQLDKIKAIVQYFKDSSSAASKLQAMQIQMDLPPLKLKQSVVTRWNSTYDMLDRIIKIKDAVVSTLAIDQPRLNTLTPDEWSLLEKCVQVLKVFYDISVEMSADKSVSISKVLALNKIIKTHVDKQLLETESGHFQDNYKLLLQTLRKQLDARFEDIESHVLASEASFLDPRFKKYAFIDKDKYDQCLRSIRAKLCNLFKQEPTMQATTSLLEPPQSPQQMPQQSMSSNIWDYFDKEVEKEIIQNPTAAGSIEIEKYLNEPLIPRTDDPLKWWYDHRLLYPNLYSLMKRRLCVPATSVPCERVFSEAGMTISQKRSSLKSDEASQILFLNYNL</sequence>
<reference evidence="11" key="1">
    <citation type="submission" date="2022-03" db="EMBL/GenBank/DDBJ databases">
        <authorList>
            <person name="Tunstrom K."/>
        </authorList>
    </citation>
    <scope>NUCLEOTIDE SEQUENCE</scope>
</reference>
<evidence type="ECO:0000256" key="1">
    <source>
        <dbReference type="ARBA" id="ARBA00004123"/>
    </source>
</evidence>
<dbReference type="Proteomes" id="UP001153954">
    <property type="component" value="Unassembled WGS sequence"/>
</dbReference>
<keyword evidence="2" id="KW-0479">Metal-binding</keyword>
<evidence type="ECO:0000256" key="6">
    <source>
        <dbReference type="ARBA" id="ARBA00023125"/>
    </source>
</evidence>
<dbReference type="SUPFAM" id="SSF140996">
    <property type="entry name" value="Hermes dimerisation domain"/>
    <property type="match status" value="1"/>
</dbReference>
<dbReference type="PROSITE" id="PS50808">
    <property type="entry name" value="ZF_BED"/>
    <property type="match status" value="1"/>
</dbReference>
<dbReference type="EMBL" id="CAKOGL010000023">
    <property type="protein sequence ID" value="CAH2101579.1"/>
    <property type="molecule type" value="Genomic_DNA"/>
</dbReference>
<dbReference type="GO" id="GO:0005634">
    <property type="term" value="C:nucleus"/>
    <property type="evidence" value="ECO:0007669"/>
    <property type="project" value="UniProtKB-SubCell"/>
</dbReference>
<evidence type="ECO:0000313" key="12">
    <source>
        <dbReference type="Proteomes" id="UP001153954"/>
    </source>
</evidence>
<keyword evidence="3 9" id="KW-0863">Zinc-finger</keyword>
<evidence type="ECO:0000313" key="11">
    <source>
        <dbReference type="EMBL" id="CAH2101579.1"/>
    </source>
</evidence>
<evidence type="ECO:0000259" key="10">
    <source>
        <dbReference type="PROSITE" id="PS50808"/>
    </source>
</evidence>
<feature type="domain" description="BED-type" evidence="10">
    <location>
        <begin position="6"/>
        <end position="57"/>
    </location>
</feature>
<dbReference type="Pfam" id="PF02892">
    <property type="entry name" value="zf-BED"/>
    <property type="match status" value="1"/>
</dbReference>
<dbReference type="SUPFAM" id="SSF57667">
    <property type="entry name" value="beta-beta-alpha zinc fingers"/>
    <property type="match status" value="1"/>
</dbReference>
<dbReference type="InterPro" id="IPR008906">
    <property type="entry name" value="HATC_C_dom"/>
</dbReference>
<dbReference type="InterPro" id="IPR036236">
    <property type="entry name" value="Znf_C2H2_sf"/>
</dbReference>
<evidence type="ECO:0000256" key="8">
    <source>
        <dbReference type="ARBA" id="ARBA00023242"/>
    </source>
</evidence>
<dbReference type="InterPro" id="IPR012337">
    <property type="entry name" value="RNaseH-like_sf"/>
</dbReference>
<keyword evidence="8" id="KW-0539">Nucleus</keyword>
<organism evidence="11 12">
    <name type="scientific">Euphydryas editha</name>
    <name type="common">Edith's checkerspot</name>
    <dbReference type="NCBI Taxonomy" id="104508"/>
    <lineage>
        <taxon>Eukaryota</taxon>
        <taxon>Metazoa</taxon>
        <taxon>Ecdysozoa</taxon>
        <taxon>Arthropoda</taxon>
        <taxon>Hexapoda</taxon>
        <taxon>Insecta</taxon>
        <taxon>Pterygota</taxon>
        <taxon>Neoptera</taxon>
        <taxon>Endopterygota</taxon>
        <taxon>Lepidoptera</taxon>
        <taxon>Glossata</taxon>
        <taxon>Ditrysia</taxon>
        <taxon>Papilionoidea</taxon>
        <taxon>Nymphalidae</taxon>
        <taxon>Nymphalinae</taxon>
        <taxon>Euphydryas</taxon>
    </lineage>
</organism>
<protein>
    <recommendedName>
        <fullName evidence="10">BED-type domain-containing protein</fullName>
    </recommendedName>
</protein>